<comment type="caution">
    <text evidence="1">The sequence shown here is derived from an EMBL/GenBank/DDBJ whole genome shotgun (WGS) entry which is preliminary data.</text>
</comment>
<keyword evidence="2" id="KW-1185">Reference proteome</keyword>
<dbReference type="AlphaFoldDB" id="A0A4Z0NJ76"/>
<reference evidence="1 2" key="1">
    <citation type="submission" date="2019-04" db="EMBL/GenBank/DDBJ databases">
        <authorList>
            <person name="Feng G."/>
            <person name="Zhu H."/>
        </authorList>
    </citation>
    <scope>NUCLEOTIDE SEQUENCE [LARGE SCALE GENOMIC DNA]</scope>
    <source>
        <strain evidence="1 2">6HR-1</strain>
    </source>
</reference>
<evidence type="ECO:0000313" key="1">
    <source>
        <dbReference type="EMBL" id="TGD95784.1"/>
    </source>
</evidence>
<dbReference type="Proteomes" id="UP000297535">
    <property type="component" value="Unassembled WGS sequence"/>
</dbReference>
<organism evidence="1 2">
    <name type="scientific">Methylobacterium nonmethylotrophicum</name>
    <dbReference type="NCBI Taxonomy" id="1141884"/>
    <lineage>
        <taxon>Bacteria</taxon>
        <taxon>Pseudomonadati</taxon>
        <taxon>Pseudomonadota</taxon>
        <taxon>Alphaproteobacteria</taxon>
        <taxon>Hyphomicrobiales</taxon>
        <taxon>Methylobacteriaceae</taxon>
        <taxon>Methylobacterium</taxon>
    </lineage>
</organism>
<gene>
    <name evidence="1" type="ORF">EU555_26495</name>
</gene>
<sequence length="77" mass="8384">MNDYTKPVKALLLAAGCVFKRQGKGNHEIWFSLLTNRAVTVDGAIKSRHTANGTLRACLTCLANLSHPQPHPEVSVD</sequence>
<name>A0A4Z0NJ76_9HYPH</name>
<proteinExistence type="predicted"/>
<dbReference type="OrthoDB" id="9811409at2"/>
<accession>A0A4Z0NJ76</accession>
<dbReference type="EMBL" id="SRLB01000025">
    <property type="protein sequence ID" value="TGD95784.1"/>
    <property type="molecule type" value="Genomic_DNA"/>
</dbReference>
<dbReference type="RefSeq" id="WP_135418380.1">
    <property type="nucleotide sequence ID" value="NZ_SRLB01000025.1"/>
</dbReference>
<evidence type="ECO:0000313" key="2">
    <source>
        <dbReference type="Proteomes" id="UP000297535"/>
    </source>
</evidence>
<protein>
    <submittedName>
        <fullName evidence="1">Type II toxin-antitoxin system HicA family toxin</fullName>
    </submittedName>
</protein>